<dbReference type="RefSeq" id="WP_192762192.1">
    <property type="nucleotide sequence ID" value="NZ_JADBDZ010000001.1"/>
</dbReference>
<feature type="domain" description="Cupin type-2" evidence="1">
    <location>
        <begin position="43"/>
        <end position="103"/>
    </location>
</feature>
<evidence type="ECO:0000313" key="2">
    <source>
        <dbReference type="EMBL" id="MBE1536104.1"/>
    </source>
</evidence>
<dbReference type="Pfam" id="PF07883">
    <property type="entry name" value="Cupin_2"/>
    <property type="match status" value="1"/>
</dbReference>
<dbReference type="EMBL" id="JADBDZ010000001">
    <property type="protein sequence ID" value="MBE1536104.1"/>
    <property type="molecule type" value="Genomic_DNA"/>
</dbReference>
<dbReference type="InterPro" id="IPR011051">
    <property type="entry name" value="RmlC_Cupin_sf"/>
</dbReference>
<keyword evidence="3" id="KW-1185">Reference proteome</keyword>
<evidence type="ECO:0000259" key="1">
    <source>
        <dbReference type="Pfam" id="PF07883"/>
    </source>
</evidence>
<comment type="caution">
    <text evidence="2">The sequence shown here is derived from an EMBL/GenBank/DDBJ whole genome shotgun (WGS) entry which is preliminary data.</text>
</comment>
<name>A0ABR9JZV3_9ACTN</name>
<reference evidence="2 3" key="1">
    <citation type="submission" date="2020-10" db="EMBL/GenBank/DDBJ databases">
        <title>Sequencing the genomes of 1000 actinobacteria strains.</title>
        <authorList>
            <person name="Klenk H.-P."/>
        </authorList>
    </citation>
    <scope>NUCLEOTIDE SEQUENCE [LARGE SCALE GENOMIC DNA]</scope>
    <source>
        <strain evidence="2 3">DSM 46744</strain>
    </source>
</reference>
<dbReference type="SUPFAM" id="SSF51182">
    <property type="entry name" value="RmlC-like cupins"/>
    <property type="match status" value="1"/>
</dbReference>
<dbReference type="Proteomes" id="UP000627838">
    <property type="component" value="Unassembled WGS sequence"/>
</dbReference>
<dbReference type="InterPro" id="IPR013096">
    <property type="entry name" value="Cupin_2"/>
</dbReference>
<dbReference type="PANTHER" id="PTHR37694">
    <property type="entry name" value="SLR8022 PROTEIN"/>
    <property type="match status" value="1"/>
</dbReference>
<accession>A0ABR9JZV3</accession>
<protein>
    <submittedName>
        <fullName evidence="2">Quercetin dioxygenase-like cupin family protein</fullName>
    </submittedName>
</protein>
<proteinExistence type="predicted"/>
<sequence length="110" mass="11370">MQKLSLDAQARELLTRASASSSGRAAGTVHGGHEHVLRQTLIALTAGTGMSEHENPGEATVLVRSGRVRLTSGGDAWDGIAGDLLIVPPARHALEAIEDSVVLLTVAKLG</sequence>
<organism evidence="2 3">
    <name type="scientific">Actinomadura algeriensis</name>
    <dbReference type="NCBI Taxonomy" id="1679523"/>
    <lineage>
        <taxon>Bacteria</taxon>
        <taxon>Bacillati</taxon>
        <taxon>Actinomycetota</taxon>
        <taxon>Actinomycetes</taxon>
        <taxon>Streptosporangiales</taxon>
        <taxon>Thermomonosporaceae</taxon>
        <taxon>Actinomadura</taxon>
    </lineage>
</organism>
<dbReference type="Gene3D" id="2.60.120.10">
    <property type="entry name" value="Jelly Rolls"/>
    <property type="match status" value="1"/>
</dbReference>
<dbReference type="CDD" id="cd02230">
    <property type="entry name" value="cupin_HP0902-like"/>
    <property type="match status" value="1"/>
</dbReference>
<dbReference type="InterPro" id="IPR014710">
    <property type="entry name" value="RmlC-like_jellyroll"/>
</dbReference>
<dbReference type="PANTHER" id="PTHR37694:SF1">
    <property type="entry name" value="SLR8022 PROTEIN"/>
    <property type="match status" value="1"/>
</dbReference>
<evidence type="ECO:0000313" key="3">
    <source>
        <dbReference type="Proteomes" id="UP000627838"/>
    </source>
</evidence>
<gene>
    <name evidence="2" type="ORF">H4W34_005937</name>
</gene>